<keyword evidence="2" id="KW-1185">Reference proteome</keyword>
<sequence>MNRACRFSAIVATLSCWNDAAAHDSKSGWTYPPACCQGDKELGDCQEIPNASVRAAPDGFRVLLNPGDHHLVTKQHLFRISYGDVIPSGDSHFHICLHPTEDYANCFFAPPDGF</sequence>
<dbReference type="Proteomes" id="UP001556196">
    <property type="component" value="Unassembled WGS sequence"/>
</dbReference>
<dbReference type="EMBL" id="JBFOCI010000003">
    <property type="protein sequence ID" value="MEW9806558.1"/>
    <property type="molecule type" value="Genomic_DNA"/>
</dbReference>
<protein>
    <submittedName>
        <fullName evidence="1">Uncharacterized protein</fullName>
    </submittedName>
</protein>
<accession>A0ABV3R023</accession>
<evidence type="ECO:0000313" key="2">
    <source>
        <dbReference type="Proteomes" id="UP001556196"/>
    </source>
</evidence>
<organism evidence="1 2">
    <name type="scientific">Mesorhizobium marinum</name>
    <dbReference type="NCBI Taxonomy" id="3228790"/>
    <lineage>
        <taxon>Bacteria</taxon>
        <taxon>Pseudomonadati</taxon>
        <taxon>Pseudomonadota</taxon>
        <taxon>Alphaproteobacteria</taxon>
        <taxon>Hyphomicrobiales</taxon>
        <taxon>Phyllobacteriaceae</taxon>
        <taxon>Mesorhizobium</taxon>
    </lineage>
</organism>
<evidence type="ECO:0000313" key="1">
    <source>
        <dbReference type="EMBL" id="MEW9806558.1"/>
    </source>
</evidence>
<gene>
    <name evidence="1" type="ORF">ABUE31_11245</name>
</gene>
<reference evidence="1 2" key="1">
    <citation type="submission" date="2024-06" db="EMBL/GenBank/DDBJ databases">
        <authorList>
            <person name="Tuo L."/>
        </authorList>
    </citation>
    <scope>NUCLEOTIDE SEQUENCE [LARGE SCALE GENOMIC DNA]</scope>
    <source>
        <strain evidence="1 2">ZMM04-5</strain>
    </source>
</reference>
<comment type="caution">
    <text evidence="1">The sequence shown here is derived from an EMBL/GenBank/DDBJ whole genome shotgun (WGS) entry which is preliminary data.</text>
</comment>
<proteinExistence type="predicted"/>
<name>A0ABV3R023_9HYPH</name>